<reference evidence="2" key="1">
    <citation type="submission" date="2023-06" db="EMBL/GenBank/DDBJ databases">
        <title>Genome-scale phylogeny and comparative genomics of the fungal order Sordariales.</title>
        <authorList>
            <consortium name="Lawrence Berkeley National Laboratory"/>
            <person name="Hensen N."/>
            <person name="Bonometti L."/>
            <person name="Westerberg I."/>
            <person name="Brannstrom I.O."/>
            <person name="Guillou S."/>
            <person name="Cros-Aarteil S."/>
            <person name="Calhoun S."/>
            <person name="Haridas S."/>
            <person name="Kuo A."/>
            <person name="Mondo S."/>
            <person name="Pangilinan J."/>
            <person name="Riley R."/>
            <person name="Labutti K."/>
            <person name="Andreopoulos B."/>
            <person name="Lipzen A."/>
            <person name="Chen C."/>
            <person name="Yanf M."/>
            <person name="Daum C."/>
            <person name="Ng V."/>
            <person name="Clum A."/>
            <person name="Steindorff A."/>
            <person name="Ohm R."/>
            <person name="Martin F."/>
            <person name="Silar P."/>
            <person name="Natvig D."/>
            <person name="Lalanne C."/>
            <person name="Gautier V."/>
            <person name="Ament-Velasquez S.L."/>
            <person name="Kruys A."/>
            <person name="Hutchinson M.I."/>
            <person name="Powell A.J."/>
            <person name="Barry K."/>
            <person name="Miller A.N."/>
            <person name="Grigoriev I.V."/>
            <person name="Debuchy R."/>
            <person name="Gladieux P."/>
            <person name="Thoren M.H."/>
            <person name="Johannesson H."/>
        </authorList>
    </citation>
    <scope>NUCLEOTIDE SEQUENCE</scope>
    <source>
        <strain evidence="2">8032-3</strain>
    </source>
</reference>
<comment type="caution">
    <text evidence="2">The sequence shown here is derived from an EMBL/GenBank/DDBJ whole genome shotgun (WGS) entry which is preliminary data.</text>
</comment>
<dbReference type="SUPFAM" id="SSF81383">
    <property type="entry name" value="F-box domain"/>
    <property type="match status" value="1"/>
</dbReference>
<dbReference type="GeneID" id="85308707"/>
<accession>A0AAJ0FG91</accession>
<dbReference type="PROSITE" id="PS50181">
    <property type="entry name" value="FBOX"/>
    <property type="match status" value="1"/>
</dbReference>
<sequence>MDPLVASAYKNFTSSPLCRLPDELLLEIMKSLDPVELCCLRRVSRIFLRLFGSWEFRSHQLDKLGPWVREGALAADQHKRLRRLLRRDKQGRYCSACLRRRWFRDKDRIFEYLVGHQLYCSGCKTKHAAGLFSGSQRNLTEDNTRLCIAQQGHLRVCRHRVIRWTDIQRWVAQTSETSPKPYTETLCQERSHLYCCRKRDDTPLRPDGIQLCVTRLSTLTQLHLTWYAHTPSPRGRKSRPLPSANDLRQTWECLQVDGGKLIPLDTYMACFDPNVCSCLLYDGQHKARWRLAPPPFLSCRARSDRRSLFSGSGPVALHTASSGLRSGPVRRGSVFLSIKQCPNYPKGKEMCIYHDYHLVLRGVDSKRPWRVDPAWYRMVDPESYGLERDDYSLHLLWCLDEDCRNYHGRTDVDRFRDFFKGGI</sequence>
<dbReference type="InterPro" id="IPR036047">
    <property type="entry name" value="F-box-like_dom_sf"/>
</dbReference>
<proteinExistence type="predicted"/>
<name>A0AAJ0FG91_9PEZI</name>
<organism evidence="2 3">
    <name type="scientific">Phialemonium atrogriseum</name>
    <dbReference type="NCBI Taxonomy" id="1093897"/>
    <lineage>
        <taxon>Eukaryota</taxon>
        <taxon>Fungi</taxon>
        <taxon>Dikarya</taxon>
        <taxon>Ascomycota</taxon>
        <taxon>Pezizomycotina</taxon>
        <taxon>Sordariomycetes</taxon>
        <taxon>Sordariomycetidae</taxon>
        <taxon>Cephalothecales</taxon>
        <taxon>Cephalothecaceae</taxon>
        <taxon>Phialemonium</taxon>
    </lineage>
</organism>
<dbReference type="InterPro" id="IPR001810">
    <property type="entry name" value="F-box_dom"/>
</dbReference>
<dbReference type="Pfam" id="PF00646">
    <property type="entry name" value="F-box"/>
    <property type="match status" value="1"/>
</dbReference>
<dbReference type="SMART" id="SM00256">
    <property type="entry name" value="FBOX"/>
    <property type="match status" value="1"/>
</dbReference>
<gene>
    <name evidence="2" type="ORF">QBC33DRAFT_494246</name>
</gene>
<protein>
    <recommendedName>
        <fullName evidence="1">F-box domain-containing protein</fullName>
    </recommendedName>
</protein>
<dbReference type="EMBL" id="MU839012">
    <property type="protein sequence ID" value="KAK1766347.1"/>
    <property type="molecule type" value="Genomic_DNA"/>
</dbReference>
<dbReference type="Gene3D" id="1.20.1280.50">
    <property type="match status" value="1"/>
</dbReference>
<evidence type="ECO:0000313" key="2">
    <source>
        <dbReference type="EMBL" id="KAK1766347.1"/>
    </source>
</evidence>
<dbReference type="RefSeq" id="XP_060282560.1">
    <property type="nucleotide sequence ID" value="XM_060425520.1"/>
</dbReference>
<keyword evidence="3" id="KW-1185">Reference proteome</keyword>
<evidence type="ECO:0000313" key="3">
    <source>
        <dbReference type="Proteomes" id="UP001244011"/>
    </source>
</evidence>
<dbReference type="AlphaFoldDB" id="A0AAJ0FG91"/>
<dbReference type="Proteomes" id="UP001244011">
    <property type="component" value="Unassembled WGS sequence"/>
</dbReference>
<feature type="domain" description="F-box" evidence="1">
    <location>
        <begin position="14"/>
        <end position="64"/>
    </location>
</feature>
<dbReference type="CDD" id="cd09917">
    <property type="entry name" value="F-box_SF"/>
    <property type="match status" value="1"/>
</dbReference>
<evidence type="ECO:0000259" key="1">
    <source>
        <dbReference type="PROSITE" id="PS50181"/>
    </source>
</evidence>